<gene>
    <name evidence="1" type="ORF">PQ477_04470</name>
</gene>
<dbReference type="EMBL" id="CP117834">
    <property type="protein sequence ID" value="WDF04721.1"/>
    <property type="molecule type" value="Genomic_DNA"/>
</dbReference>
<sequence length="265" mass="29468">MEREWTSDCQQCMGLCCVALPYMESADFPSDKPIGEPCVHLSTMNHCAIHDSLRTCGYKGCVTYECFGAGQYVSQTLYAKQSWRENPHLSKEMFAVFPVVQRVHEMIVYLNEAIAVAGDVLVEELLSLKQALMERTEQMPNAIMQIDIDRFHGQVGQLLNEVSVAYRKSFKQKPLATDLIGKKLKGASLRGASFRGKWLMAANLKGADLREVDFLGADLRDAQLHGANMKDALFLTQSQVNGAVGNKETILPSGLVKPNHWNEVG</sequence>
<dbReference type="Proteomes" id="UP001215143">
    <property type="component" value="Chromosome"/>
</dbReference>
<keyword evidence="2" id="KW-1185">Reference proteome</keyword>
<dbReference type="Pfam" id="PF00805">
    <property type="entry name" value="Pentapeptide"/>
    <property type="match status" value="1"/>
</dbReference>
<accession>A0ABY7WB70</accession>
<proteinExistence type="predicted"/>
<name>A0ABY7WB70_9BACI</name>
<protein>
    <submittedName>
        <fullName evidence="1">Pentapeptide repeat-containing protein</fullName>
    </submittedName>
</protein>
<evidence type="ECO:0000313" key="2">
    <source>
        <dbReference type="Proteomes" id="UP001215143"/>
    </source>
</evidence>
<dbReference type="InterPro" id="IPR001646">
    <property type="entry name" value="5peptide_repeat"/>
</dbReference>
<dbReference type="SUPFAM" id="SSF141571">
    <property type="entry name" value="Pentapeptide repeat-like"/>
    <property type="match status" value="1"/>
</dbReference>
<evidence type="ECO:0000313" key="1">
    <source>
        <dbReference type="EMBL" id="WDF04721.1"/>
    </source>
</evidence>
<organism evidence="1 2">
    <name type="scientific">Shouchella hunanensis</name>
    <dbReference type="NCBI Taxonomy" id="766894"/>
    <lineage>
        <taxon>Bacteria</taxon>
        <taxon>Bacillati</taxon>
        <taxon>Bacillota</taxon>
        <taxon>Bacilli</taxon>
        <taxon>Bacillales</taxon>
        <taxon>Bacillaceae</taxon>
        <taxon>Shouchella</taxon>
    </lineage>
</organism>
<dbReference type="Gene3D" id="2.160.20.80">
    <property type="entry name" value="E3 ubiquitin-protein ligase SopA"/>
    <property type="match status" value="1"/>
</dbReference>
<dbReference type="RefSeq" id="WP_144559834.1">
    <property type="nucleotide sequence ID" value="NZ_CP117834.1"/>
</dbReference>
<reference evidence="1 2" key="1">
    <citation type="submission" date="2023-02" db="EMBL/GenBank/DDBJ databases">
        <authorList>
            <person name="Liu G."/>
        </authorList>
    </citation>
    <scope>NUCLEOTIDE SEQUENCE [LARGE SCALE GENOMIC DNA]</scope>
    <source>
        <strain evidence="1 2">DSM 23008</strain>
    </source>
</reference>